<gene>
    <name evidence="2" type="ORF">SAMN05216199_2708</name>
</gene>
<dbReference type="OrthoDB" id="8385759at2"/>
<sequence length="115" mass="12635">MIVFGFLPWLAAAFLISERFDLRVPVDPAALARYRQWRQAALAVLAIGLVVGFFAAAANWGDPLILLGLAITGMVGYLVNEWVNWFGVCRTRDGALMLTRVHFSFSGALTAAHRV</sequence>
<feature type="transmembrane region" description="Helical" evidence="1">
    <location>
        <begin position="64"/>
        <end position="83"/>
    </location>
</feature>
<dbReference type="RefSeq" id="WP_091758925.1">
    <property type="nucleotide sequence ID" value="NZ_FOHB01000004.1"/>
</dbReference>
<reference evidence="3" key="1">
    <citation type="submission" date="2016-10" db="EMBL/GenBank/DDBJ databases">
        <authorList>
            <person name="Varghese N."/>
            <person name="Submissions S."/>
        </authorList>
    </citation>
    <scope>NUCLEOTIDE SEQUENCE [LARGE SCALE GENOMIC DNA]</scope>
    <source>
        <strain evidence="3">CGMCC 1.6963</strain>
    </source>
</reference>
<keyword evidence="1" id="KW-0812">Transmembrane</keyword>
<name>A0A1H9W1E4_9MICO</name>
<protein>
    <submittedName>
        <fullName evidence="2">Uncharacterized protein</fullName>
    </submittedName>
</protein>
<evidence type="ECO:0000313" key="3">
    <source>
        <dbReference type="Proteomes" id="UP000199019"/>
    </source>
</evidence>
<feature type="transmembrane region" description="Helical" evidence="1">
    <location>
        <begin position="40"/>
        <end position="58"/>
    </location>
</feature>
<evidence type="ECO:0000256" key="1">
    <source>
        <dbReference type="SAM" id="Phobius"/>
    </source>
</evidence>
<evidence type="ECO:0000313" key="2">
    <source>
        <dbReference type="EMBL" id="SES27591.1"/>
    </source>
</evidence>
<keyword evidence="3" id="KW-1185">Reference proteome</keyword>
<accession>A0A1H9W1E4</accession>
<keyword evidence="1" id="KW-1133">Transmembrane helix</keyword>
<dbReference type="Proteomes" id="UP000199019">
    <property type="component" value="Unassembled WGS sequence"/>
</dbReference>
<organism evidence="2 3">
    <name type="scientific">Pedococcus cremeus</name>
    <dbReference type="NCBI Taxonomy" id="587636"/>
    <lineage>
        <taxon>Bacteria</taxon>
        <taxon>Bacillati</taxon>
        <taxon>Actinomycetota</taxon>
        <taxon>Actinomycetes</taxon>
        <taxon>Micrococcales</taxon>
        <taxon>Intrasporangiaceae</taxon>
        <taxon>Pedococcus</taxon>
    </lineage>
</organism>
<proteinExistence type="predicted"/>
<dbReference type="EMBL" id="FOHB01000004">
    <property type="protein sequence ID" value="SES27591.1"/>
    <property type="molecule type" value="Genomic_DNA"/>
</dbReference>
<dbReference type="AlphaFoldDB" id="A0A1H9W1E4"/>
<keyword evidence="1" id="KW-0472">Membrane</keyword>